<accession>A0A6I8NPV2</accession>
<reference evidence="10" key="2">
    <citation type="submission" date="2025-08" db="UniProtKB">
        <authorList>
            <consortium name="Ensembl"/>
        </authorList>
    </citation>
    <scope>IDENTIFICATION</scope>
    <source>
        <strain evidence="10">Glennie</strain>
    </source>
</reference>
<evidence type="ECO:0000256" key="4">
    <source>
        <dbReference type="ARBA" id="ARBA00015825"/>
    </source>
</evidence>
<evidence type="ECO:0000256" key="3">
    <source>
        <dbReference type="ARBA" id="ARBA00012616"/>
    </source>
</evidence>
<evidence type="ECO:0000256" key="7">
    <source>
        <dbReference type="ARBA" id="ARBA00031395"/>
    </source>
</evidence>
<dbReference type="GeneTree" id="ENSGT00940000157524"/>
<keyword evidence="5" id="KW-0032">Aminotransferase</keyword>
<proteinExistence type="inferred from homology"/>
<evidence type="ECO:0000256" key="8">
    <source>
        <dbReference type="ARBA" id="ARBA00047665"/>
    </source>
</evidence>
<comment type="subunit">
    <text evidence="2">The glycine cleavage system is composed of four proteins: P, T, L and H.</text>
</comment>
<dbReference type="Gene3D" id="3.30.1360.120">
    <property type="entry name" value="Probable tRNA modification gtpase trme, domain 1"/>
    <property type="match status" value="2"/>
</dbReference>
<organism evidence="10 11">
    <name type="scientific">Ornithorhynchus anatinus</name>
    <name type="common">Duckbill platypus</name>
    <dbReference type="NCBI Taxonomy" id="9258"/>
    <lineage>
        <taxon>Eukaryota</taxon>
        <taxon>Metazoa</taxon>
        <taxon>Chordata</taxon>
        <taxon>Craniata</taxon>
        <taxon>Vertebrata</taxon>
        <taxon>Euteleostomi</taxon>
        <taxon>Mammalia</taxon>
        <taxon>Monotremata</taxon>
        <taxon>Ornithorhynchidae</taxon>
        <taxon>Ornithorhynchus</taxon>
    </lineage>
</organism>
<dbReference type="AlphaFoldDB" id="A0A6I8NPV2"/>
<comment type="catalytic activity">
    <reaction evidence="8">
        <text>N(6)-[(R)-S(8)-aminomethyldihydrolipoyl]-L-lysyl-[protein] + (6S)-5,6,7,8-tetrahydrofolate = N(6)-[(R)-dihydrolipoyl]-L-lysyl-[protein] + (6R)-5,10-methylene-5,6,7,8-tetrahydrofolate + NH4(+)</text>
        <dbReference type="Rhea" id="RHEA:16945"/>
        <dbReference type="Rhea" id="RHEA-COMP:10475"/>
        <dbReference type="Rhea" id="RHEA-COMP:10492"/>
        <dbReference type="ChEBI" id="CHEBI:15636"/>
        <dbReference type="ChEBI" id="CHEBI:28938"/>
        <dbReference type="ChEBI" id="CHEBI:57453"/>
        <dbReference type="ChEBI" id="CHEBI:83100"/>
        <dbReference type="ChEBI" id="CHEBI:83143"/>
        <dbReference type="EC" id="2.1.2.10"/>
    </reaction>
</comment>
<evidence type="ECO:0000259" key="9">
    <source>
        <dbReference type="Pfam" id="PF01571"/>
    </source>
</evidence>
<dbReference type="Pfam" id="PF01571">
    <property type="entry name" value="GCV_T"/>
    <property type="match status" value="1"/>
</dbReference>
<dbReference type="InterPro" id="IPR029043">
    <property type="entry name" value="GcvT/YgfZ_C"/>
</dbReference>
<reference evidence="10" key="3">
    <citation type="submission" date="2025-09" db="UniProtKB">
        <authorList>
            <consortium name="Ensembl"/>
        </authorList>
    </citation>
    <scope>IDENTIFICATION</scope>
    <source>
        <strain evidence="10">Glennie</strain>
    </source>
</reference>
<dbReference type="Ensembl" id="ENSOANT00000066639.1">
    <property type="protein sequence ID" value="ENSOANP00000043120.1"/>
    <property type="gene ID" value="ENSOANG00000001372.3"/>
</dbReference>
<dbReference type="InterPro" id="IPR028896">
    <property type="entry name" value="GcvT/YgfZ/DmdA"/>
</dbReference>
<sequence length="234" mass="25851">MQRVGRAVVRLGSRRTGGERTLSSGQKTPLFDFHQSHGGKMVAFAGWCLPVQYRDSHVESHLHTRQRCSLFDVSHMLQTKILGRDRVKLMESLVVGDIAELKQNQGMLSLFTNEEGGIIDDLIVTNTSDNHLYVVSNAGCCEKDMTLMQNKVKELKSAGCDVDLEMIENALVALQGAVTSGCPSPCLKKNVAMGYVDGDHSKPGTPLQVEVRKKKQAAIVSKMPFVPTRYYTLK</sequence>
<dbReference type="EC" id="2.1.2.10" evidence="3"/>
<dbReference type="PANTHER" id="PTHR43757">
    <property type="entry name" value="AMINOMETHYLTRANSFERASE"/>
    <property type="match status" value="1"/>
</dbReference>
<evidence type="ECO:0000256" key="2">
    <source>
        <dbReference type="ARBA" id="ARBA00011690"/>
    </source>
</evidence>
<dbReference type="PANTHER" id="PTHR43757:SF16">
    <property type="entry name" value="AMINOMETHYLTRANSFERASE, MITOCHONDRIAL"/>
    <property type="match status" value="1"/>
</dbReference>
<keyword evidence="6" id="KW-0808">Transferase</keyword>
<dbReference type="SUPFAM" id="SSF103025">
    <property type="entry name" value="Folate-binding domain"/>
    <property type="match status" value="1"/>
</dbReference>
<evidence type="ECO:0000256" key="6">
    <source>
        <dbReference type="ARBA" id="ARBA00022679"/>
    </source>
</evidence>
<protein>
    <recommendedName>
        <fullName evidence="4">Aminomethyltransferase, mitochondrial</fullName>
        <ecNumber evidence="3">2.1.2.10</ecNumber>
    </recommendedName>
    <alternativeName>
        <fullName evidence="7">Glycine cleavage system T protein</fullName>
    </alternativeName>
</protein>
<evidence type="ECO:0000313" key="11">
    <source>
        <dbReference type="Proteomes" id="UP000002279"/>
    </source>
</evidence>
<dbReference type="Proteomes" id="UP000002279">
    <property type="component" value="Chromosome X1"/>
</dbReference>
<comment type="similarity">
    <text evidence="1">Belongs to the GcvT family.</text>
</comment>
<reference evidence="10 11" key="1">
    <citation type="journal article" date="2008" name="Nature">
        <title>Genome analysis of the platypus reveals unique signatures of evolution.</title>
        <authorList>
            <person name="Warren W.C."/>
            <person name="Hillier L.W."/>
            <person name="Marshall Graves J.A."/>
            <person name="Birney E."/>
            <person name="Ponting C.P."/>
            <person name="Grutzner F."/>
            <person name="Belov K."/>
            <person name="Miller W."/>
            <person name="Clarke L."/>
            <person name="Chinwalla A.T."/>
            <person name="Yang S.P."/>
            <person name="Heger A."/>
            <person name="Locke D.P."/>
            <person name="Miethke P."/>
            <person name="Waters P.D."/>
            <person name="Veyrunes F."/>
            <person name="Fulton L."/>
            <person name="Fulton B."/>
            <person name="Graves T."/>
            <person name="Wallis J."/>
            <person name="Puente X.S."/>
            <person name="Lopez-Otin C."/>
            <person name="Ordonez G.R."/>
            <person name="Eichler E.E."/>
            <person name="Chen L."/>
            <person name="Cheng Z."/>
            <person name="Deakin J.E."/>
            <person name="Alsop A."/>
            <person name="Thompson K."/>
            <person name="Kirby P."/>
            <person name="Papenfuss A.T."/>
            <person name="Wakefield M.J."/>
            <person name="Olender T."/>
            <person name="Lancet D."/>
            <person name="Huttley G.A."/>
            <person name="Smit A.F."/>
            <person name="Pask A."/>
            <person name="Temple-Smith P."/>
            <person name="Batzer M.A."/>
            <person name="Walker J.A."/>
            <person name="Konkel M.K."/>
            <person name="Harris R.S."/>
            <person name="Whittington C.M."/>
            <person name="Wong E.S."/>
            <person name="Gemmell N.J."/>
            <person name="Buschiazzo E."/>
            <person name="Vargas Jentzsch I.M."/>
            <person name="Merkel A."/>
            <person name="Schmitz J."/>
            <person name="Zemann A."/>
            <person name="Churakov G."/>
            <person name="Kriegs J.O."/>
            <person name="Brosius J."/>
            <person name="Murchison E.P."/>
            <person name="Sachidanandam R."/>
            <person name="Smith C."/>
            <person name="Hannon G.J."/>
            <person name="Tsend-Ayush E."/>
            <person name="McMillan D."/>
            <person name="Attenborough R."/>
            <person name="Rens W."/>
            <person name="Ferguson-Smith M."/>
            <person name="Lefevre C.M."/>
            <person name="Sharp J.A."/>
            <person name="Nicholas K.R."/>
            <person name="Ray D.A."/>
            <person name="Kube M."/>
            <person name="Reinhardt R."/>
            <person name="Pringle T.H."/>
            <person name="Taylor J."/>
            <person name="Jones R.C."/>
            <person name="Nixon B."/>
            <person name="Dacheux J.L."/>
            <person name="Niwa H."/>
            <person name="Sekita Y."/>
            <person name="Huang X."/>
            <person name="Stark A."/>
            <person name="Kheradpour P."/>
            <person name="Kellis M."/>
            <person name="Flicek P."/>
            <person name="Chen Y."/>
            <person name="Webber C."/>
            <person name="Hardison R."/>
            <person name="Nelson J."/>
            <person name="Hallsworth-Pepin K."/>
            <person name="Delehaunty K."/>
            <person name="Markovic C."/>
            <person name="Minx P."/>
            <person name="Feng Y."/>
            <person name="Kremitzki C."/>
            <person name="Mitreva M."/>
            <person name="Glasscock J."/>
            <person name="Wylie T."/>
            <person name="Wohldmann P."/>
            <person name="Thiru P."/>
            <person name="Nhan M.N."/>
            <person name="Pohl C.S."/>
            <person name="Smith S.M."/>
            <person name="Hou S."/>
            <person name="Nefedov M."/>
            <person name="de Jong P.J."/>
            <person name="Renfree M.B."/>
            <person name="Mardis E.R."/>
            <person name="Wilson R.K."/>
        </authorList>
    </citation>
    <scope>NUCLEOTIDE SEQUENCE [LARGE SCALE GENOMIC DNA]</scope>
    <source>
        <strain evidence="10 11">Glennie</strain>
    </source>
</reference>
<dbReference type="GO" id="GO:0004047">
    <property type="term" value="F:aminomethyltransferase activity"/>
    <property type="evidence" value="ECO:0007669"/>
    <property type="project" value="UniProtKB-EC"/>
</dbReference>
<evidence type="ECO:0000256" key="1">
    <source>
        <dbReference type="ARBA" id="ARBA00008609"/>
    </source>
</evidence>
<dbReference type="Bgee" id="ENSOANG00000001372">
    <property type="expression patterns" value="Expressed in liver and 7 other cell types or tissues"/>
</dbReference>
<dbReference type="GO" id="GO:0008483">
    <property type="term" value="F:transaminase activity"/>
    <property type="evidence" value="ECO:0007669"/>
    <property type="project" value="UniProtKB-KW"/>
</dbReference>
<dbReference type="InterPro" id="IPR006222">
    <property type="entry name" value="GCVT_N"/>
</dbReference>
<evidence type="ECO:0000256" key="5">
    <source>
        <dbReference type="ARBA" id="ARBA00022576"/>
    </source>
</evidence>
<keyword evidence="11" id="KW-1185">Reference proteome</keyword>
<dbReference type="SUPFAM" id="SSF101790">
    <property type="entry name" value="Aminomethyltransferase beta-barrel domain"/>
    <property type="match status" value="1"/>
</dbReference>
<dbReference type="FunFam" id="3.30.70.1400:FF:000001">
    <property type="entry name" value="Aminomethyltransferase"/>
    <property type="match status" value="1"/>
</dbReference>
<dbReference type="InterPro" id="IPR027266">
    <property type="entry name" value="TrmE/GcvT-like"/>
</dbReference>
<evidence type="ECO:0000313" key="10">
    <source>
        <dbReference type="Ensembl" id="ENSOANP00000043120.1"/>
    </source>
</evidence>
<name>A0A6I8NPV2_ORNAN</name>
<feature type="domain" description="GCVT N-terminal" evidence="9">
    <location>
        <begin position="30"/>
        <end position="176"/>
    </location>
</feature>
<gene>
    <name evidence="10" type="primary">AMT</name>
</gene>